<proteinExistence type="predicted"/>
<name>A0A1H7SBC5_AQUAM</name>
<accession>A0A1H7SBC5</accession>
<gene>
    <name evidence="1" type="ORF">SAMN04487910_3046</name>
</gene>
<evidence type="ECO:0000313" key="1">
    <source>
        <dbReference type="EMBL" id="SEL68837.1"/>
    </source>
</evidence>
<protein>
    <submittedName>
        <fullName evidence="1">Uncharacterized protein</fullName>
    </submittedName>
</protein>
<dbReference type="OrthoDB" id="1163722at2"/>
<dbReference type="Proteomes" id="UP000198521">
    <property type="component" value="Unassembled WGS sequence"/>
</dbReference>
<dbReference type="EMBL" id="FOAB01000005">
    <property type="protein sequence ID" value="SEL68837.1"/>
    <property type="molecule type" value="Genomic_DNA"/>
</dbReference>
<dbReference type="RefSeq" id="WP_091410068.1">
    <property type="nucleotide sequence ID" value="NZ_FOAB01000005.1"/>
</dbReference>
<reference evidence="1 2" key="1">
    <citation type="submission" date="2016-10" db="EMBL/GenBank/DDBJ databases">
        <authorList>
            <person name="de Groot N.N."/>
        </authorList>
    </citation>
    <scope>NUCLEOTIDE SEQUENCE [LARGE SCALE GENOMIC DNA]</scope>
    <source>
        <strain evidence="1 2">DSM 25232</strain>
    </source>
</reference>
<sequence>MRGSKILFSVLLFICFGTIYSQSIKTPSLSNKKTTKTLIIDSIPVNVSKSYRLSGISNNDNDYRLFFGVSRITDYPSFGISRTRPFLVVANNAFTHKSLFDPVVNLSLGQQSWDNPLNSDSFGAGIIAGSLQLISGFFN</sequence>
<dbReference type="AlphaFoldDB" id="A0A1H7SBC5"/>
<evidence type="ECO:0000313" key="2">
    <source>
        <dbReference type="Proteomes" id="UP000198521"/>
    </source>
</evidence>
<keyword evidence="2" id="KW-1185">Reference proteome</keyword>
<organism evidence="1 2">
    <name type="scientific">Aquimarina amphilecti</name>
    <dbReference type="NCBI Taxonomy" id="1038014"/>
    <lineage>
        <taxon>Bacteria</taxon>
        <taxon>Pseudomonadati</taxon>
        <taxon>Bacteroidota</taxon>
        <taxon>Flavobacteriia</taxon>
        <taxon>Flavobacteriales</taxon>
        <taxon>Flavobacteriaceae</taxon>
        <taxon>Aquimarina</taxon>
    </lineage>
</organism>